<proteinExistence type="predicted"/>
<comment type="caution">
    <text evidence="4">The sequence shown here is derived from an EMBL/GenBank/DDBJ whole genome shotgun (WGS) entry which is preliminary data.</text>
</comment>
<reference evidence="4 5" key="1">
    <citation type="submission" date="2020-04" db="EMBL/GenBank/DDBJ databases">
        <title>MicrobeNet Type strains.</title>
        <authorList>
            <person name="Nicholson A.C."/>
        </authorList>
    </citation>
    <scope>NUCLEOTIDE SEQUENCE [LARGE SCALE GENOMIC DNA]</scope>
    <source>
        <strain evidence="4 5">ATCC BAA-789</strain>
    </source>
</reference>
<accession>A0A9X5IQV8</accession>
<dbReference type="EMBL" id="JAAXOW010000002">
    <property type="protein sequence ID" value="NKX93095.1"/>
    <property type="molecule type" value="Genomic_DNA"/>
</dbReference>
<keyword evidence="1" id="KW-0808">Transferase</keyword>
<evidence type="ECO:0000256" key="2">
    <source>
        <dbReference type="ARBA" id="ARBA00023315"/>
    </source>
</evidence>
<dbReference type="InterPro" id="IPR016181">
    <property type="entry name" value="Acyl_CoA_acyltransferase"/>
</dbReference>
<dbReference type="InterPro" id="IPR050832">
    <property type="entry name" value="Bact_Acetyltransf"/>
</dbReference>
<sequence length="148" mass="16360">MLTVVDPAHTDALVAFLSEMDLTLSGLDAPDVRLWVEHEGDDVIGATGYELSLDGRHALIRSVAVRPDRRTAGRGSRLARFALEQAAAEGATTAWLFSRRSGPFWQSLGFELADRDRLADLLADSCQVRLFRQTGQLDREVAWSRPLP</sequence>
<dbReference type="CDD" id="cd04301">
    <property type="entry name" value="NAT_SF"/>
    <property type="match status" value="1"/>
</dbReference>
<protein>
    <submittedName>
        <fullName evidence="4">GNAT family N-acetyltransferase</fullName>
    </submittedName>
</protein>
<dbReference type="PANTHER" id="PTHR43877:SF8">
    <property type="entry name" value="N-ACETYLGLUTAMATE SYNTHASE-RELATED"/>
    <property type="match status" value="1"/>
</dbReference>
<dbReference type="InterPro" id="IPR000182">
    <property type="entry name" value="GNAT_dom"/>
</dbReference>
<dbReference type="PROSITE" id="PS51186">
    <property type="entry name" value="GNAT"/>
    <property type="match status" value="1"/>
</dbReference>
<dbReference type="SUPFAM" id="SSF55729">
    <property type="entry name" value="Acyl-CoA N-acyltransferases (Nat)"/>
    <property type="match status" value="1"/>
</dbReference>
<evidence type="ECO:0000256" key="1">
    <source>
        <dbReference type="ARBA" id="ARBA00022679"/>
    </source>
</evidence>
<dbReference type="Pfam" id="PF00583">
    <property type="entry name" value="Acetyltransf_1"/>
    <property type="match status" value="1"/>
</dbReference>
<dbReference type="AlphaFoldDB" id="A0A9X5IQV8"/>
<dbReference type="Proteomes" id="UP000774283">
    <property type="component" value="Unassembled WGS sequence"/>
</dbReference>
<keyword evidence="5" id="KW-1185">Reference proteome</keyword>
<feature type="domain" description="N-acetyltransferase" evidence="3">
    <location>
        <begin position="1"/>
        <end position="148"/>
    </location>
</feature>
<organism evidence="4 5">
    <name type="scientific">Sanguibacter hominis ATCC BAA-789</name>
    <dbReference type="NCBI Taxonomy" id="1312740"/>
    <lineage>
        <taxon>Bacteria</taxon>
        <taxon>Bacillati</taxon>
        <taxon>Actinomycetota</taxon>
        <taxon>Actinomycetes</taxon>
        <taxon>Micrococcales</taxon>
        <taxon>Sanguibacteraceae</taxon>
        <taxon>Sanguibacter</taxon>
    </lineage>
</organism>
<dbReference type="Gene3D" id="3.40.630.30">
    <property type="match status" value="1"/>
</dbReference>
<evidence type="ECO:0000313" key="4">
    <source>
        <dbReference type="EMBL" id="NKX93095.1"/>
    </source>
</evidence>
<dbReference type="RefSeq" id="WP_168447568.1">
    <property type="nucleotide sequence ID" value="NZ_JAAXOW010000002.1"/>
</dbReference>
<evidence type="ECO:0000313" key="5">
    <source>
        <dbReference type="Proteomes" id="UP000774283"/>
    </source>
</evidence>
<gene>
    <name evidence="4" type="ORF">HF995_07370</name>
</gene>
<name>A0A9X5IQV8_9MICO</name>
<keyword evidence="2" id="KW-0012">Acyltransferase</keyword>
<evidence type="ECO:0000259" key="3">
    <source>
        <dbReference type="PROSITE" id="PS51186"/>
    </source>
</evidence>
<dbReference type="PANTHER" id="PTHR43877">
    <property type="entry name" value="AMINOALKYLPHOSPHONATE N-ACETYLTRANSFERASE-RELATED-RELATED"/>
    <property type="match status" value="1"/>
</dbReference>
<dbReference type="GO" id="GO:0016747">
    <property type="term" value="F:acyltransferase activity, transferring groups other than amino-acyl groups"/>
    <property type="evidence" value="ECO:0007669"/>
    <property type="project" value="InterPro"/>
</dbReference>